<evidence type="ECO:0000313" key="4">
    <source>
        <dbReference type="EMBL" id="GGG92230.1"/>
    </source>
</evidence>
<dbReference type="Gene3D" id="3.90.850.10">
    <property type="entry name" value="Fumarylacetoacetase-like, C-terminal domain"/>
    <property type="match status" value="1"/>
</dbReference>
<keyword evidence="4" id="KW-0413">Isomerase</keyword>
<dbReference type="GO" id="GO:0016853">
    <property type="term" value="F:isomerase activity"/>
    <property type="evidence" value="ECO:0007669"/>
    <property type="project" value="UniProtKB-KW"/>
</dbReference>
<evidence type="ECO:0000313" key="5">
    <source>
        <dbReference type="Proteomes" id="UP000660862"/>
    </source>
</evidence>
<gene>
    <name evidence="4" type="primary">hpaG</name>
    <name evidence="4" type="ORF">GCM10007415_28710</name>
</gene>
<evidence type="ECO:0000259" key="3">
    <source>
        <dbReference type="Pfam" id="PF01557"/>
    </source>
</evidence>
<feature type="domain" description="Fumarylacetoacetase-like C-terminal" evidence="3">
    <location>
        <begin position="89"/>
        <end position="278"/>
    </location>
</feature>
<dbReference type="InterPro" id="IPR036663">
    <property type="entry name" value="Fumarylacetoacetase_C_sf"/>
</dbReference>
<dbReference type="Proteomes" id="UP000660862">
    <property type="component" value="Unassembled WGS sequence"/>
</dbReference>
<dbReference type="InterPro" id="IPR011234">
    <property type="entry name" value="Fumarylacetoacetase-like_C"/>
</dbReference>
<reference evidence="4" key="2">
    <citation type="submission" date="2020-09" db="EMBL/GenBank/DDBJ databases">
        <authorList>
            <person name="Sun Q."/>
            <person name="Zhou Y."/>
        </authorList>
    </citation>
    <scope>NUCLEOTIDE SEQUENCE</scope>
    <source>
        <strain evidence="4">CGMCC 1.12195</strain>
    </source>
</reference>
<protein>
    <submittedName>
        <fullName evidence="4">2-hydroxyhepta-2,4-diene-1,7-dioate isomerase</fullName>
    </submittedName>
</protein>
<name>A0A917HWF6_9SPHI</name>
<dbReference type="AlphaFoldDB" id="A0A917HWF6"/>
<dbReference type="PANTHER" id="PTHR42796">
    <property type="entry name" value="FUMARYLACETOACETATE HYDROLASE DOMAIN-CONTAINING PROTEIN 2A-RELATED"/>
    <property type="match status" value="1"/>
</dbReference>
<comment type="similarity">
    <text evidence="1">Belongs to the FAH family.</text>
</comment>
<keyword evidence="5" id="KW-1185">Reference proteome</keyword>
<sequence>MKLYKTTQGTLLHVADGYYRIDQDWDQLVNRDSLYGYLSASLKSMLEVGMQEAERWIANELLPPIGNQEVWAAGVTYFRSMEARMEEAKESGGADLYDKVYHAERPELFFKATPNRVVGHGGAVSIRKDSMWDVPEPELTLFINSHGIIQGYTIGNDMSSRSIEGENALYLPQAKVYDRSAALGPCLYVPESTIDPETTISMQISRAGNLMFSDSVKISRIKRSLEELAGYLYRECRFVYGSYLMTGTCLVPANDFTLAPDDEVNITIEPIGTLSNTVGYN</sequence>
<evidence type="ECO:0000256" key="2">
    <source>
        <dbReference type="ARBA" id="ARBA00022723"/>
    </source>
</evidence>
<reference evidence="4" key="1">
    <citation type="journal article" date="2014" name="Int. J. Syst. Evol. Microbiol.">
        <title>Complete genome sequence of Corynebacterium casei LMG S-19264T (=DSM 44701T), isolated from a smear-ripened cheese.</title>
        <authorList>
            <consortium name="US DOE Joint Genome Institute (JGI-PGF)"/>
            <person name="Walter F."/>
            <person name="Albersmeier A."/>
            <person name="Kalinowski J."/>
            <person name="Ruckert C."/>
        </authorList>
    </citation>
    <scope>NUCLEOTIDE SEQUENCE</scope>
    <source>
        <strain evidence="4">CGMCC 1.12195</strain>
    </source>
</reference>
<dbReference type="InterPro" id="IPR051121">
    <property type="entry name" value="FAH"/>
</dbReference>
<dbReference type="GO" id="GO:0044281">
    <property type="term" value="P:small molecule metabolic process"/>
    <property type="evidence" value="ECO:0007669"/>
    <property type="project" value="UniProtKB-ARBA"/>
</dbReference>
<dbReference type="Pfam" id="PF01557">
    <property type="entry name" value="FAA_hydrolase"/>
    <property type="match status" value="1"/>
</dbReference>
<comment type="caution">
    <text evidence="4">The sequence shown here is derived from an EMBL/GenBank/DDBJ whole genome shotgun (WGS) entry which is preliminary data.</text>
</comment>
<dbReference type="SUPFAM" id="SSF56529">
    <property type="entry name" value="FAH"/>
    <property type="match status" value="1"/>
</dbReference>
<proteinExistence type="inferred from homology"/>
<dbReference type="GO" id="GO:0046872">
    <property type="term" value="F:metal ion binding"/>
    <property type="evidence" value="ECO:0007669"/>
    <property type="project" value="UniProtKB-KW"/>
</dbReference>
<dbReference type="PANTHER" id="PTHR42796:SF7">
    <property type="entry name" value="2-DEHYDRO-3-DEOXY-D-ARABINONATE DEHYDRATASE"/>
    <property type="match status" value="1"/>
</dbReference>
<dbReference type="EMBL" id="BMER01000002">
    <property type="protein sequence ID" value="GGG92230.1"/>
    <property type="molecule type" value="Genomic_DNA"/>
</dbReference>
<keyword evidence="2" id="KW-0479">Metal-binding</keyword>
<evidence type="ECO:0000256" key="1">
    <source>
        <dbReference type="ARBA" id="ARBA00010211"/>
    </source>
</evidence>
<organism evidence="4 5">
    <name type="scientific">Parapedobacter pyrenivorans</name>
    <dbReference type="NCBI Taxonomy" id="1305674"/>
    <lineage>
        <taxon>Bacteria</taxon>
        <taxon>Pseudomonadati</taxon>
        <taxon>Bacteroidota</taxon>
        <taxon>Sphingobacteriia</taxon>
        <taxon>Sphingobacteriales</taxon>
        <taxon>Sphingobacteriaceae</taxon>
        <taxon>Parapedobacter</taxon>
    </lineage>
</organism>
<accession>A0A917HWF6</accession>
<dbReference type="RefSeq" id="WP_188506713.1">
    <property type="nucleotide sequence ID" value="NZ_BMER01000002.1"/>
</dbReference>